<feature type="domain" description="C2 NT-type" evidence="2">
    <location>
        <begin position="5"/>
        <end position="150"/>
    </location>
</feature>
<name>M7TIV0_EUTLA</name>
<proteinExistence type="predicted"/>
<dbReference type="OMA" id="WHLSHSM"/>
<feature type="compositionally biased region" description="Low complexity" evidence="1">
    <location>
        <begin position="362"/>
        <end position="379"/>
    </location>
</feature>
<feature type="compositionally biased region" description="Low complexity" evidence="1">
    <location>
        <begin position="474"/>
        <end position="492"/>
    </location>
</feature>
<gene>
    <name evidence="3" type="ORF">UCREL1_6375</name>
</gene>
<reference evidence="4" key="1">
    <citation type="journal article" date="2013" name="Genome Announc.">
        <title>Draft genome sequence of the grapevine dieback fungus Eutypa lata UCR-EL1.</title>
        <authorList>
            <person name="Blanco-Ulate B."/>
            <person name="Rolshausen P.E."/>
            <person name="Cantu D."/>
        </authorList>
    </citation>
    <scope>NUCLEOTIDE SEQUENCE [LARGE SCALE GENOMIC DNA]</scope>
    <source>
        <strain evidence="4">UCR-EL1</strain>
    </source>
</reference>
<dbReference type="Pfam" id="PF10358">
    <property type="entry name" value="NT-C2"/>
    <property type="match status" value="1"/>
</dbReference>
<dbReference type="AlphaFoldDB" id="M7TIV0"/>
<keyword evidence="4" id="KW-1185">Reference proteome</keyword>
<accession>M7TIV0</accession>
<dbReference type="PROSITE" id="PS51840">
    <property type="entry name" value="C2_NT"/>
    <property type="match status" value="1"/>
</dbReference>
<dbReference type="PANTHER" id="PTHR21456">
    <property type="entry name" value="FAMILY WITH SEQUENCE SIMILARITY 102"/>
    <property type="match status" value="1"/>
</dbReference>
<evidence type="ECO:0000256" key="1">
    <source>
        <dbReference type="SAM" id="MobiDB-lite"/>
    </source>
</evidence>
<dbReference type="KEGG" id="ela:UCREL1_6375"/>
<evidence type="ECO:0000313" key="4">
    <source>
        <dbReference type="Proteomes" id="UP000012174"/>
    </source>
</evidence>
<evidence type="ECO:0000313" key="3">
    <source>
        <dbReference type="EMBL" id="EMR66630.1"/>
    </source>
</evidence>
<protein>
    <submittedName>
        <fullName evidence="3">Putative respiratory complex assembly protein rmp1 protein</fullName>
    </submittedName>
</protein>
<feature type="compositionally biased region" description="Low complexity" evidence="1">
    <location>
        <begin position="391"/>
        <end position="404"/>
    </location>
</feature>
<feature type="compositionally biased region" description="Polar residues" evidence="1">
    <location>
        <begin position="495"/>
        <end position="506"/>
    </location>
</feature>
<dbReference type="Proteomes" id="UP000012174">
    <property type="component" value="Unassembled WGS sequence"/>
</dbReference>
<dbReference type="InterPro" id="IPR039931">
    <property type="entry name" value="EEIG1/2-like"/>
</dbReference>
<feature type="compositionally biased region" description="Low complexity" evidence="1">
    <location>
        <begin position="341"/>
        <end position="355"/>
    </location>
</feature>
<feature type="region of interest" description="Disordered" evidence="1">
    <location>
        <begin position="339"/>
        <end position="586"/>
    </location>
</feature>
<dbReference type="EMBL" id="KB706611">
    <property type="protein sequence ID" value="EMR66630.1"/>
    <property type="molecule type" value="Genomic_DNA"/>
</dbReference>
<dbReference type="eggNOG" id="ENOG502R9IN">
    <property type="taxonomic scope" value="Eukaryota"/>
</dbReference>
<evidence type="ECO:0000259" key="2">
    <source>
        <dbReference type="PROSITE" id="PS51840"/>
    </source>
</evidence>
<dbReference type="InterPro" id="IPR019448">
    <property type="entry name" value="NT-C2"/>
</dbReference>
<feature type="region of interest" description="Disordered" evidence="1">
    <location>
        <begin position="155"/>
        <end position="210"/>
    </location>
</feature>
<sequence length="607" mass="65226">MRALPIVNKARKPKFELHLTIYDLNNVPLVSGSSYIKWYLTHSMHAEHRGRTGKCAMDKPTHRVTYNYSKIVPIRISIDRNNHLTDCPIEFEVLQELPSAPGAKDERITLGHVQLNLSEYVEESENFPRRGAAAAAVAGASSRLGAGLENAREKAQNIGQGLTHRRMSSKSSAGEAGGANMSPTSTNLPAQQQQQQQQPHPEENDVVDEEAEEGIVRRYLMQDSKINSTLKVGILMVQVDGERNYVAPPLKTAPMFAGITGIMAGGDSASTAAAEPTDAAATAAARSSGGAMSSLNKSRDVSEVQDMYRRALAASWSCQPGELPADECIEDIFSGGDGWRRSSTSSHGGSSSGSHRNGRGGSSTAAAAQTRSSSGAPAADEGRGAADDESVNSNSNNSNSNSNSASPDEAARGTLRPTDVPRVLKRHARRQSGGSNHSDRSARSGITVMGGSDRDRDFRSRAPPLPEPSSLYTHSFSQHHQQQQQNFSSHFNLPVRSNSSSNNSYQHLRPPSSRGREDSTLLSSSSLLYSQRGGIPHDPHDDDGILHRSGSMASLAPTLGASSSTSTRSSSDRGRRFGGFRRQKEVDEHEIREDLIAWKLPGTSLAA</sequence>
<dbReference type="OrthoDB" id="3365224at2759"/>
<feature type="compositionally biased region" description="Polar residues" evidence="1">
    <location>
        <begin position="181"/>
        <end position="190"/>
    </location>
</feature>
<feature type="compositionally biased region" description="Low complexity" evidence="1">
    <location>
        <begin position="520"/>
        <end position="534"/>
    </location>
</feature>
<feature type="compositionally biased region" description="Basic and acidic residues" evidence="1">
    <location>
        <begin position="535"/>
        <end position="546"/>
    </location>
</feature>
<organism evidence="3 4">
    <name type="scientific">Eutypa lata (strain UCR-EL1)</name>
    <name type="common">Grapevine dieback disease fungus</name>
    <name type="synonym">Eutypa armeniacae</name>
    <dbReference type="NCBI Taxonomy" id="1287681"/>
    <lineage>
        <taxon>Eukaryota</taxon>
        <taxon>Fungi</taxon>
        <taxon>Dikarya</taxon>
        <taxon>Ascomycota</taxon>
        <taxon>Pezizomycotina</taxon>
        <taxon>Sordariomycetes</taxon>
        <taxon>Xylariomycetidae</taxon>
        <taxon>Xylariales</taxon>
        <taxon>Diatrypaceae</taxon>
        <taxon>Eutypa</taxon>
    </lineage>
</organism>
<dbReference type="HOGENOM" id="CLU_023134_1_0_1"/>
<dbReference type="PANTHER" id="PTHR21456:SF1">
    <property type="entry name" value="C2 NT-TYPE DOMAIN-CONTAINING PROTEIN"/>
    <property type="match status" value="1"/>
</dbReference>